<name>A0A6J5N430_9CAUD</name>
<organism evidence="4">
    <name type="scientific">uncultured Caudovirales phage</name>
    <dbReference type="NCBI Taxonomy" id="2100421"/>
    <lineage>
        <taxon>Viruses</taxon>
        <taxon>Duplodnaviria</taxon>
        <taxon>Heunggongvirae</taxon>
        <taxon>Uroviricota</taxon>
        <taxon>Caudoviricetes</taxon>
        <taxon>Peduoviridae</taxon>
        <taxon>Maltschvirus</taxon>
        <taxon>Maltschvirus maltsch</taxon>
    </lineage>
</organism>
<feature type="coiled-coil region" evidence="1">
    <location>
        <begin position="595"/>
        <end position="707"/>
    </location>
</feature>
<feature type="transmembrane region" description="Helical" evidence="3">
    <location>
        <begin position="345"/>
        <end position="364"/>
    </location>
</feature>
<keyword evidence="1" id="KW-0175">Coiled coil</keyword>
<proteinExistence type="predicted"/>
<feature type="coiled-coil region" evidence="1">
    <location>
        <begin position="518"/>
        <end position="545"/>
    </location>
</feature>
<dbReference type="EMBL" id="LR796600">
    <property type="protein sequence ID" value="CAB4153844.1"/>
    <property type="molecule type" value="Genomic_DNA"/>
</dbReference>
<feature type="region of interest" description="Disordered" evidence="2">
    <location>
        <begin position="458"/>
        <end position="489"/>
    </location>
</feature>
<feature type="transmembrane region" description="Helical" evidence="3">
    <location>
        <begin position="376"/>
        <end position="395"/>
    </location>
</feature>
<evidence type="ECO:0000256" key="2">
    <source>
        <dbReference type="SAM" id="MobiDB-lite"/>
    </source>
</evidence>
<reference evidence="4" key="1">
    <citation type="submission" date="2020-04" db="EMBL/GenBank/DDBJ databases">
        <authorList>
            <person name="Chiriac C."/>
            <person name="Salcher M."/>
            <person name="Ghai R."/>
            <person name="Kavagutti S V."/>
        </authorList>
    </citation>
    <scope>NUCLEOTIDE SEQUENCE</scope>
</reference>
<gene>
    <name evidence="4" type="ORF">UFOVP625_29</name>
</gene>
<feature type="transmembrane region" description="Helical" evidence="3">
    <location>
        <begin position="50"/>
        <end position="70"/>
    </location>
</feature>
<feature type="transmembrane region" description="Helical" evidence="3">
    <location>
        <begin position="304"/>
        <end position="325"/>
    </location>
</feature>
<keyword evidence="3" id="KW-1133">Transmembrane helix</keyword>
<keyword evidence="3" id="KW-0472">Membrane</keyword>
<evidence type="ECO:0000256" key="1">
    <source>
        <dbReference type="SAM" id="Coils"/>
    </source>
</evidence>
<keyword evidence="3" id="KW-0812">Transmembrane</keyword>
<accession>A0A6J5N430</accession>
<evidence type="ECO:0008006" key="5">
    <source>
        <dbReference type="Google" id="ProtNLM"/>
    </source>
</evidence>
<evidence type="ECO:0000256" key="3">
    <source>
        <dbReference type="SAM" id="Phobius"/>
    </source>
</evidence>
<sequence length="917" mass="95452">MAINIPLITSFDSKGITKALQQFKKLEGGTQKSAFVVKNLENNMGKAFKSLAMVAGGAALAGGAIAKVLLSQAYEAKKVTAETNAIIAATGGAARISAEGVAALSDKLSMQIGVDDELIQKSANLLLTFKQVQNQTGAGNDIFSQAVTLAQDLGSVFGSTDSAAMQLGKALSDPVAGLTALKRAGINFSESQKETIKNLVAQGDLLGAQKVILNEVSSQVGGTAAASATGFDRMKVAVENVAEQLGTLLLPYFEDLANWITTVVVPVISEFATIVGEQGLGAAIGNLSGKFLDWIGNLKGTGEVIYWVVAAIAALTAGIYAFAVAEAVATVAMTAFDVAWNASGIGLIATVIAMITVAIVAMAIKWQWLRDLLKDVWNAIVTGLQGYINIMLAAWETLINGIIWGINKMITAWNAVSWGTDIDPLKEVNLQLDITGAKIDDVTRKAKIMANAINNHVQGTGRGGSRRSPEMGGSPVIPNPFGGGGGGGGGSKTIKTAAELLKAFTDKLKSYGSELKAVAQATKQIETANKNLVKAIKDVTTANDELTAAQSAVADALENFNQVANGFGVGSAQAAEAQRNLSQAQRDGVRAGIDLADAQQAVAAAQQKIIDLQKAADPRTIQEAQDNITKATYDLADAQKELDRAQRRGNVREIEMASIALRDAQNNLTDAQTELNDANEAADPQALIDAQEELTNAELDAEEARLALIDATDAVTAAQTLLNEAINGAAVGTEAYNAALELLNTARADEAAAAQAVIDAIDAEAEARVRVTEAIEAEAEAKRDLAEATNELNVARGLVTPAQIAAAQAATGINAPALDFSGVDFAALGRLMKATGFTGRANGGSVMAGTPYIVGERGQELFVPNNNGTIIPNHDLSQGGMNIIVNVAGSVTTERQLVEQIRVGLLKAQKSGRAMVL</sequence>
<evidence type="ECO:0000313" key="4">
    <source>
        <dbReference type="EMBL" id="CAB4153844.1"/>
    </source>
</evidence>
<protein>
    <recommendedName>
        <fullName evidence="5">Bacteriophage lambda, GpH, tail tape measure, N-terminal</fullName>
    </recommendedName>
</protein>
<feature type="coiled-coil region" evidence="1">
    <location>
        <begin position="771"/>
        <end position="798"/>
    </location>
</feature>